<gene>
    <name evidence="2" type="ORF">SAMN04488021_101343</name>
</gene>
<feature type="compositionally biased region" description="Basic and acidic residues" evidence="1">
    <location>
        <begin position="70"/>
        <end position="80"/>
    </location>
</feature>
<evidence type="ECO:0008006" key="4">
    <source>
        <dbReference type="Google" id="ProtNLM"/>
    </source>
</evidence>
<reference evidence="2 3" key="1">
    <citation type="submission" date="2016-10" db="EMBL/GenBank/DDBJ databases">
        <authorList>
            <person name="de Groot N.N."/>
        </authorList>
    </citation>
    <scope>NUCLEOTIDE SEQUENCE [LARGE SCALE GENOMIC DNA]</scope>
    <source>
        <strain evidence="2 3">DSM 8537</strain>
    </source>
</reference>
<keyword evidence="3" id="KW-1185">Reference proteome</keyword>
<dbReference type="EMBL" id="FOPU01000001">
    <property type="protein sequence ID" value="SFH13113.1"/>
    <property type="molecule type" value="Genomic_DNA"/>
</dbReference>
<feature type="region of interest" description="Disordered" evidence="1">
    <location>
        <begin position="54"/>
        <end position="80"/>
    </location>
</feature>
<accession>A0A1I2XI01</accession>
<sequence>MGKGHRRHVSPAPETLRFFRSAGQESEWIRATVLLYGLLQRHIAHPAMSRMGRGFFEQHGDTSPGPLGRKSSDKTARYDRPRYERRARIEIMCGPAKRSASPLGLNHVWMAAQQVVWASFGAGAGVHPASELRSIRPDECPRGSGPDHRPAILGPSGLLFVSMPSSHIVLAAPFGFYLPTPHAKPHPFLRLAQTCRAVRFANARTATLSSFLVCTRAGHSSPGSERLRMEVLTPR</sequence>
<evidence type="ECO:0000313" key="3">
    <source>
        <dbReference type="Proteomes" id="UP000183635"/>
    </source>
</evidence>
<dbReference type="Proteomes" id="UP000183635">
    <property type="component" value="Unassembled WGS sequence"/>
</dbReference>
<evidence type="ECO:0000256" key="1">
    <source>
        <dbReference type="SAM" id="MobiDB-lite"/>
    </source>
</evidence>
<protein>
    <recommendedName>
        <fullName evidence="4">Transposase</fullName>
    </recommendedName>
</protein>
<organism evidence="2 3">
    <name type="scientific">Paracoccus aminovorans</name>
    <dbReference type="NCBI Taxonomy" id="34004"/>
    <lineage>
        <taxon>Bacteria</taxon>
        <taxon>Pseudomonadati</taxon>
        <taxon>Pseudomonadota</taxon>
        <taxon>Alphaproteobacteria</taxon>
        <taxon>Rhodobacterales</taxon>
        <taxon>Paracoccaceae</taxon>
        <taxon>Paracoccus</taxon>
    </lineage>
</organism>
<evidence type="ECO:0000313" key="2">
    <source>
        <dbReference type="EMBL" id="SFH13113.1"/>
    </source>
</evidence>
<proteinExistence type="predicted"/>
<name>A0A1I2XI01_9RHOB</name>
<dbReference type="AlphaFoldDB" id="A0A1I2XI01"/>